<evidence type="ECO:0000313" key="2">
    <source>
        <dbReference type="Proteomes" id="UP000321947"/>
    </source>
</evidence>
<dbReference type="Proteomes" id="UP000321947">
    <property type="component" value="Unassembled WGS sequence"/>
</dbReference>
<organism evidence="1 2">
    <name type="scientific">Cucumis melo var. makuwa</name>
    <name type="common">Oriental melon</name>
    <dbReference type="NCBI Taxonomy" id="1194695"/>
    <lineage>
        <taxon>Eukaryota</taxon>
        <taxon>Viridiplantae</taxon>
        <taxon>Streptophyta</taxon>
        <taxon>Embryophyta</taxon>
        <taxon>Tracheophyta</taxon>
        <taxon>Spermatophyta</taxon>
        <taxon>Magnoliopsida</taxon>
        <taxon>eudicotyledons</taxon>
        <taxon>Gunneridae</taxon>
        <taxon>Pentapetalae</taxon>
        <taxon>rosids</taxon>
        <taxon>fabids</taxon>
        <taxon>Cucurbitales</taxon>
        <taxon>Cucurbitaceae</taxon>
        <taxon>Benincaseae</taxon>
        <taxon>Cucumis</taxon>
    </lineage>
</organism>
<proteinExistence type="predicted"/>
<sequence>MHELIVNLSSDFNDSSAEEYQKLLVASLTVKYVILHRIGISNWIPSTYASTISTFLGHFVYLVGIGVKVNLGEFIFNHLLCHVDTFTIHIPICFPRILSGFLLAQQLTILTALDTVGTTPRLIPLSMRLFQGSHILDVAAAFENAPGGISAATVANPTVGQPLVLSVSLATRVCCKR</sequence>
<reference evidence="1 2" key="1">
    <citation type="submission" date="2019-08" db="EMBL/GenBank/DDBJ databases">
        <title>Draft genome sequences of two oriental melons (Cucumis melo L. var makuwa).</title>
        <authorList>
            <person name="Kwon S.-Y."/>
        </authorList>
    </citation>
    <scope>NUCLEOTIDE SEQUENCE [LARGE SCALE GENOMIC DNA]</scope>
    <source>
        <strain evidence="2">cv. Chang Bougi</strain>
        <tissue evidence="1">Leaf</tissue>
    </source>
</reference>
<comment type="caution">
    <text evidence="1">The sequence shown here is derived from an EMBL/GenBank/DDBJ whole genome shotgun (WGS) entry which is preliminary data.</text>
</comment>
<evidence type="ECO:0000313" key="1">
    <source>
        <dbReference type="EMBL" id="TYK19359.1"/>
    </source>
</evidence>
<gene>
    <name evidence="1" type="ORF">E5676_scaffold3037G00130</name>
</gene>
<accession>A0A5D3D724</accession>
<protein>
    <submittedName>
        <fullName evidence="1">Envelope-like protein</fullName>
    </submittedName>
</protein>
<dbReference type="EMBL" id="SSTD01006993">
    <property type="protein sequence ID" value="TYK19359.1"/>
    <property type="molecule type" value="Genomic_DNA"/>
</dbReference>
<dbReference type="AlphaFoldDB" id="A0A5D3D724"/>
<name>A0A5D3D724_CUCMM</name>